<organism evidence="7 8">
    <name type="scientific">Hevea brasiliensis</name>
    <name type="common">Para rubber tree</name>
    <name type="synonym">Siphonia brasiliensis</name>
    <dbReference type="NCBI Taxonomy" id="3981"/>
    <lineage>
        <taxon>Eukaryota</taxon>
        <taxon>Viridiplantae</taxon>
        <taxon>Streptophyta</taxon>
        <taxon>Embryophyta</taxon>
        <taxon>Tracheophyta</taxon>
        <taxon>Spermatophyta</taxon>
        <taxon>Magnoliopsida</taxon>
        <taxon>eudicotyledons</taxon>
        <taxon>Gunneridae</taxon>
        <taxon>Pentapetalae</taxon>
        <taxon>rosids</taxon>
        <taxon>fabids</taxon>
        <taxon>Malpighiales</taxon>
        <taxon>Euphorbiaceae</taxon>
        <taxon>Crotonoideae</taxon>
        <taxon>Micrandreae</taxon>
        <taxon>Hevea</taxon>
    </lineage>
</organism>
<dbReference type="AlphaFoldDB" id="A0A6A6MGI9"/>
<dbReference type="InterPro" id="IPR013520">
    <property type="entry name" value="Ribonucl_H"/>
</dbReference>
<keyword evidence="6" id="KW-0460">Magnesium</keyword>
<dbReference type="PANTHER" id="PTHR30231:SF27">
    <property type="entry name" value="PROTEIN NEN3"/>
    <property type="match status" value="1"/>
</dbReference>
<keyword evidence="4" id="KW-0378">Hydrolase</keyword>
<evidence type="ECO:0000256" key="2">
    <source>
        <dbReference type="ARBA" id="ARBA00022722"/>
    </source>
</evidence>
<dbReference type="Gene3D" id="3.30.420.10">
    <property type="entry name" value="Ribonuclease H-like superfamily/Ribonuclease H"/>
    <property type="match status" value="1"/>
</dbReference>
<keyword evidence="3" id="KW-0479">Metal-binding</keyword>
<evidence type="ECO:0000256" key="5">
    <source>
        <dbReference type="ARBA" id="ARBA00022839"/>
    </source>
</evidence>
<accession>A0A6A6MGI9</accession>
<evidence type="ECO:0000256" key="1">
    <source>
        <dbReference type="ARBA" id="ARBA00001946"/>
    </source>
</evidence>
<dbReference type="PANTHER" id="PTHR30231">
    <property type="entry name" value="DNA POLYMERASE III SUBUNIT EPSILON"/>
    <property type="match status" value="1"/>
</dbReference>
<dbReference type="InterPro" id="IPR012337">
    <property type="entry name" value="RNaseH-like_sf"/>
</dbReference>
<keyword evidence="8" id="KW-1185">Reference proteome</keyword>
<evidence type="ECO:0000256" key="3">
    <source>
        <dbReference type="ARBA" id="ARBA00022723"/>
    </source>
</evidence>
<dbReference type="GO" id="GO:0046872">
    <property type="term" value="F:metal ion binding"/>
    <property type="evidence" value="ECO:0007669"/>
    <property type="project" value="UniProtKB-KW"/>
</dbReference>
<dbReference type="CDD" id="cd06127">
    <property type="entry name" value="DEDDh"/>
    <property type="match status" value="1"/>
</dbReference>
<dbReference type="InterPro" id="IPR036397">
    <property type="entry name" value="RNaseH_sf"/>
</dbReference>
<reference evidence="7 8" key="1">
    <citation type="journal article" date="2020" name="Mol. Plant">
        <title>The Chromosome-Based Rubber Tree Genome Provides New Insights into Spurge Genome Evolution and Rubber Biosynthesis.</title>
        <authorList>
            <person name="Liu J."/>
            <person name="Shi C."/>
            <person name="Shi C.C."/>
            <person name="Li W."/>
            <person name="Zhang Q.J."/>
            <person name="Zhang Y."/>
            <person name="Li K."/>
            <person name="Lu H.F."/>
            <person name="Shi C."/>
            <person name="Zhu S.T."/>
            <person name="Xiao Z.Y."/>
            <person name="Nan H."/>
            <person name="Yue Y."/>
            <person name="Zhu X.G."/>
            <person name="Wu Y."/>
            <person name="Hong X.N."/>
            <person name="Fan G.Y."/>
            <person name="Tong Y."/>
            <person name="Zhang D."/>
            <person name="Mao C.L."/>
            <person name="Liu Y.L."/>
            <person name="Hao S.J."/>
            <person name="Liu W.Q."/>
            <person name="Lv M.Q."/>
            <person name="Zhang H.B."/>
            <person name="Liu Y."/>
            <person name="Hu-Tang G.R."/>
            <person name="Wang J.P."/>
            <person name="Wang J.H."/>
            <person name="Sun Y.H."/>
            <person name="Ni S.B."/>
            <person name="Chen W.B."/>
            <person name="Zhang X.C."/>
            <person name="Jiao Y.N."/>
            <person name="Eichler E.E."/>
            <person name="Li G.H."/>
            <person name="Liu X."/>
            <person name="Gao L.Z."/>
        </authorList>
    </citation>
    <scope>NUCLEOTIDE SEQUENCE [LARGE SCALE GENOMIC DNA]</scope>
    <source>
        <strain evidence="8">cv. GT1</strain>
        <tissue evidence="7">Leaf</tissue>
    </source>
</reference>
<dbReference type="GO" id="GO:0008408">
    <property type="term" value="F:3'-5' exonuclease activity"/>
    <property type="evidence" value="ECO:0007669"/>
    <property type="project" value="TreeGrafter"/>
</dbReference>
<evidence type="ECO:0000256" key="4">
    <source>
        <dbReference type="ARBA" id="ARBA00022801"/>
    </source>
</evidence>
<evidence type="ECO:0000313" key="8">
    <source>
        <dbReference type="Proteomes" id="UP000467840"/>
    </source>
</evidence>
<comment type="cofactor">
    <cofactor evidence="1">
        <name>Mg(2+)</name>
        <dbReference type="ChEBI" id="CHEBI:18420"/>
    </cofactor>
</comment>
<dbReference type="Proteomes" id="UP000467840">
    <property type="component" value="Chromosome 14"/>
</dbReference>
<keyword evidence="5" id="KW-0269">Exonuclease</keyword>
<comment type="caution">
    <text evidence="7">The sequence shown here is derived from an EMBL/GenBank/DDBJ whole genome shotgun (WGS) entry which is preliminary data.</text>
</comment>
<proteinExistence type="predicted"/>
<dbReference type="GO" id="GO:0003676">
    <property type="term" value="F:nucleic acid binding"/>
    <property type="evidence" value="ECO:0007669"/>
    <property type="project" value="InterPro"/>
</dbReference>
<dbReference type="SUPFAM" id="SSF53098">
    <property type="entry name" value="Ribonuclease H-like"/>
    <property type="match status" value="1"/>
</dbReference>
<dbReference type="Pfam" id="PF00929">
    <property type="entry name" value="RNase_T"/>
    <property type="match status" value="1"/>
</dbReference>
<dbReference type="FunFam" id="3.30.420.10:FF:000040">
    <property type="entry name" value="Exonuclease family protein"/>
    <property type="match status" value="1"/>
</dbReference>
<keyword evidence="2" id="KW-0540">Nuclease</keyword>
<dbReference type="OrthoDB" id="2018529at2759"/>
<gene>
    <name evidence="7" type="ORF">GH714_021572</name>
</gene>
<protein>
    <submittedName>
        <fullName evidence="7">Uncharacterized protein</fullName>
    </submittedName>
</protein>
<sequence>MSSDPRDDRSEIVFFDLETTVPTRTGQGFAILEFGAILVCPRNLEELRSYSTLVQPVNPSLISSLSVRCNGITADAVNSAPTFADIADTVYDILHGRIWAGHNITRFDCVRIREAFAEIGRTPPEPKGIIDSLALLTQRFGRRAGDMKMASLATYFGLGKQTHRSLDDVRMNLEVLKYCATVLFLESSLPDAFPEKSWVSPNATTRSRKNGKSPLEGPGINIDASSSSSKFGNVSPKYHENEENHPLYDLLRCVASDMPQPDTFDVTALSNEIHADSLQQDVDMEKKPMTESSEMPSAVTVPGSFSGNAGFLEPDEVSVSSIRACFVTFKDGVQRMILLYEHAILQLCCHHLRVRFGLSTKFVDHAGRPRLSFVVDASPCLCGVLEACDGIVRKLFVESGSNSDWRPAVNKKPGFFNYPTVRLHIPTAVNEDGAKYATDIYQKDPSGTVQKLVFSKFDAAELDTWFSPGTFLDASFSLHPYDYQQSAGIRLVAKKLIIHKE</sequence>
<dbReference type="EMBL" id="JAAGAX010000006">
    <property type="protein sequence ID" value="KAF2311296.1"/>
    <property type="molecule type" value="Genomic_DNA"/>
</dbReference>
<evidence type="ECO:0000313" key="7">
    <source>
        <dbReference type="EMBL" id="KAF2311296.1"/>
    </source>
</evidence>
<evidence type="ECO:0000256" key="6">
    <source>
        <dbReference type="ARBA" id="ARBA00022842"/>
    </source>
</evidence>
<dbReference type="SMART" id="SM00479">
    <property type="entry name" value="EXOIII"/>
    <property type="match status" value="1"/>
</dbReference>
<name>A0A6A6MGI9_HEVBR</name>